<accession>A0ABN2JUC9</accession>
<proteinExistence type="predicted"/>
<gene>
    <name evidence="1" type="ORF">GCM10009710_19350</name>
</gene>
<protein>
    <recommendedName>
        <fullName evidence="3">DUF559 domain-containing protein</fullName>
    </recommendedName>
</protein>
<comment type="caution">
    <text evidence="1">The sequence shown here is derived from an EMBL/GenBank/DDBJ whole genome shotgun (WGS) entry which is preliminary data.</text>
</comment>
<keyword evidence="2" id="KW-1185">Reference proteome</keyword>
<dbReference type="Proteomes" id="UP001501057">
    <property type="component" value="Unassembled WGS sequence"/>
</dbReference>
<evidence type="ECO:0008006" key="3">
    <source>
        <dbReference type="Google" id="ProtNLM"/>
    </source>
</evidence>
<name>A0ABN2JUC9_9ACTN</name>
<evidence type="ECO:0000313" key="1">
    <source>
        <dbReference type="EMBL" id="GAA1739170.1"/>
    </source>
</evidence>
<sequence>MARRAFHRDEALAAGLSSRALEHPRFVRVFPRVYRLATTQLDRAGLIAAAVLALPDDVVVSHMTRLELVGVRLGPPTLHFTVARDLHRPMDGVMLHRTVKLPPLDRVGASISAAWVQTASTLRPLDVVAAGDHVLRKGLATPESFAAVADLDPWRPGAGRVAQLLPLIDSRSASVQESRTRVSISAAGLEPPEVNASVFDGPQLVAVGDLVGRRWKLLVEYEGRQHALDPQQFAWDIERYRILRQLGWQYLQVTARDLANPVRLVRLVHRALVAQGYDGPPPSFGELWQWCHRAPRPSEFAPS</sequence>
<organism evidence="1 2">
    <name type="scientific">Aeromicrobium alkaliterrae</name>
    <dbReference type="NCBI Taxonomy" id="302168"/>
    <lineage>
        <taxon>Bacteria</taxon>
        <taxon>Bacillati</taxon>
        <taxon>Actinomycetota</taxon>
        <taxon>Actinomycetes</taxon>
        <taxon>Propionibacteriales</taxon>
        <taxon>Nocardioidaceae</taxon>
        <taxon>Aeromicrobium</taxon>
    </lineage>
</organism>
<reference evidence="1 2" key="1">
    <citation type="journal article" date="2019" name="Int. J. Syst. Evol. Microbiol.">
        <title>The Global Catalogue of Microorganisms (GCM) 10K type strain sequencing project: providing services to taxonomists for standard genome sequencing and annotation.</title>
        <authorList>
            <consortium name="The Broad Institute Genomics Platform"/>
            <consortium name="The Broad Institute Genome Sequencing Center for Infectious Disease"/>
            <person name="Wu L."/>
            <person name="Ma J."/>
        </authorList>
    </citation>
    <scope>NUCLEOTIDE SEQUENCE [LARGE SCALE GENOMIC DNA]</scope>
    <source>
        <strain evidence="1 2">JCM 13518</strain>
    </source>
</reference>
<dbReference type="EMBL" id="BAAAME010000004">
    <property type="protein sequence ID" value="GAA1739170.1"/>
    <property type="molecule type" value="Genomic_DNA"/>
</dbReference>
<evidence type="ECO:0000313" key="2">
    <source>
        <dbReference type="Proteomes" id="UP001501057"/>
    </source>
</evidence>